<dbReference type="SMART" id="SM00347">
    <property type="entry name" value="HTH_MARR"/>
    <property type="match status" value="1"/>
</dbReference>
<dbReference type="GO" id="GO:0003700">
    <property type="term" value="F:DNA-binding transcription factor activity"/>
    <property type="evidence" value="ECO:0007669"/>
    <property type="project" value="InterPro"/>
</dbReference>
<dbReference type="PRINTS" id="PR00598">
    <property type="entry name" value="HTHMARR"/>
</dbReference>
<dbReference type="InterPro" id="IPR036388">
    <property type="entry name" value="WH-like_DNA-bd_sf"/>
</dbReference>
<dbReference type="Pfam" id="PF01047">
    <property type="entry name" value="MarR"/>
    <property type="match status" value="1"/>
</dbReference>
<sequence>MEEQALFDAFQQAHRQMRRSLAQINGTASQELAPSQARLLRVLGHHGGSSQKELAAFMRIRPASLSEVLTKLEQKALIKKEQDPADRRRNRYFLTDSGKTLSEKLQEERRNQGGAFFSSLSGNEQEQLLALLTKLGKSDDRTQN</sequence>
<dbReference type="EMBL" id="JARQBJ010000001">
    <property type="protein sequence ID" value="MDT2808978.1"/>
    <property type="molecule type" value="Genomic_DNA"/>
</dbReference>
<dbReference type="SUPFAM" id="SSF46785">
    <property type="entry name" value="Winged helix' DNA-binding domain"/>
    <property type="match status" value="1"/>
</dbReference>
<evidence type="ECO:0000313" key="3">
    <source>
        <dbReference type="EMBL" id="MDT2808978.1"/>
    </source>
</evidence>
<evidence type="ECO:0000256" key="1">
    <source>
        <dbReference type="SAM" id="MobiDB-lite"/>
    </source>
</evidence>
<proteinExistence type="predicted"/>
<dbReference type="PANTHER" id="PTHR33164:SF101">
    <property type="entry name" value="TRANSCRIPTIONAL REPRESSOR MPRA"/>
    <property type="match status" value="1"/>
</dbReference>
<dbReference type="GO" id="GO:0006950">
    <property type="term" value="P:response to stress"/>
    <property type="evidence" value="ECO:0007669"/>
    <property type="project" value="TreeGrafter"/>
</dbReference>
<protein>
    <submittedName>
        <fullName evidence="3">MarR family transcriptional regulator</fullName>
    </submittedName>
</protein>
<reference evidence="3" key="1">
    <citation type="submission" date="2023-03" db="EMBL/GenBank/DDBJ databases">
        <authorList>
            <person name="Shen W."/>
            <person name="Cai J."/>
        </authorList>
    </citation>
    <scope>NUCLEOTIDE SEQUENCE</scope>
    <source>
        <strain evidence="3">B226-2</strain>
    </source>
</reference>
<gene>
    <name evidence="3" type="ORF">P7H43_00485</name>
</gene>
<dbReference type="Gene3D" id="1.10.10.10">
    <property type="entry name" value="Winged helix-like DNA-binding domain superfamily/Winged helix DNA-binding domain"/>
    <property type="match status" value="1"/>
</dbReference>
<dbReference type="Proteomes" id="UP001256711">
    <property type="component" value="Unassembled WGS sequence"/>
</dbReference>
<comment type="caution">
    <text evidence="3">The sequence shown here is derived from an EMBL/GenBank/DDBJ whole genome shotgun (WGS) entry which is preliminary data.</text>
</comment>
<feature type="region of interest" description="Disordered" evidence="1">
    <location>
        <begin position="80"/>
        <end position="108"/>
    </location>
</feature>
<accession>A0AAW8TST0</accession>
<dbReference type="InterPro" id="IPR039422">
    <property type="entry name" value="MarR/SlyA-like"/>
</dbReference>
<dbReference type="PANTHER" id="PTHR33164">
    <property type="entry name" value="TRANSCRIPTIONAL REGULATOR, MARR FAMILY"/>
    <property type="match status" value="1"/>
</dbReference>
<feature type="domain" description="HTH marR-type" evidence="2">
    <location>
        <begin position="3"/>
        <end position="137"/>
    </location>
</feature>
<dbReference type="PROSITE" id="PS50995">
    <property type="entry name" value="HTH_MARR_2"/>
    <property type="match status" value="1"/>
</dbReference>
<dbReference type="RefSeq" id="WP_270596228.1">
    <property type="nucleotide sequence ID" value="NZ_JAQESC010000001.1"/>
</dbReference>
<name>A0AAW8TST0_9ENTE</name>
<evidence type="ECO:0000259" key="2">
    <source>
        <dbReference type="PROSITE" id="PS50995"/>
    </source>
</evidence>
<dbReference type="InterPro" id="IPR036390">
    <property type="entry name" value="WH_DNA-bd_sf"/>
</dbReference>
<dbReference type="InterPro" id="IPR000835">
    <property type="entry name" value="HTH_MarR-typ"/>
</dbReference>
<dbReference type="AlphaFoldDB" id="A0AAW8TST0"/>
<organism evidence="3 4">
    <name type="scientific">Enterococcus asini</name>
    <dbReference type="NCBI Taxonomy" id="57732"/>
    <lineage>
        <taxon>Bacteria</taxon>
        <taxon>Bacillati</taxon>
        <taxon>Bacillota</taxon>
        <taxon>Bacilli</taxon>
        <taxon>Lactobacillales</taxon>
        <taxon>Enterococcaceae</taxon>
        <taxon>Enterococcus</taxon>
    </lineage>
</organism>
<evidence type="ECO:0000313" key="4">
    <source>
        <dbReference type="Proteomes" id="UP001256711"/>
    </source>
</evidence>